<gene>
    <name evidence="1" type="ORF">B9479_008188</name>
</gene>
<reference evidence="1 2" key="1">
    <citation type="submission" date="2017-05" db="EMBL/GenBank/DDBJ databases">
        <title>The Genome Sequence of Tsuchiyaea wingfieldii DSM 27421.</title>
        <authorList>
            <person name="Cuomo C."/>
            <person name="Passer A."/>
            <person name="Billmyre B."/>
            <person name="Heitman J."/>
        </authorList>
    </citation>
    <scope>NUCLEOTIDE SEQUENCE [LARGE SCALE GENOMIC DNA]</scope>
    <source>
        <strain evidence="1 2">DSM 27421</strain>
    </source>
</reference>
<protein>
    <recommendedName>
        <fullName evidence="3">DDE Tnp4 domain-containing protein</fullName>
    </recommendedName>
</protein>
<evidence type="ECO:0008006" key="3">
    <source>
        <dbReference type="Google" id="ProtNLM"/>
    </source>
</evidence>
<sequence>KVRVRIEHTIGYWKARFQSIKLLSPQVKSSDHHVLNMSVWIVVTALLHNWVIDHENLQDEEIIDPDDLEEIMREEAVASDRLDQQAIQQLTEAERRDNGWMCEHKLSACKRGERTLHMWIQRYRF</sequence>
<feature type="non-terminal residue" evidence="1">
    <location>
        <position position="1"/>
    </location>
</feature>
<organism evidence="1 2">
    <name type="scientific">Cryptococcus floricola</name>
    <dbReference type="NCBI Taxonomy" id="2591691"/>
    <lineage>
        <taxon>Eukaryota</taxon>
        <taxon>Fungi</taxon>
        <taxon>Dikarya</taxon>
        <taxon>Basidiomycota</taxon>
        <taxon>Agaricomycotina</taxon>
        <taxon>Tremellomycetes</taxon>
        <taxon>Tremellales</taxon>
        <taxon>Cryptococcaceae</taxon>
        <taxon>Cryptococcus</taxon>
    </lineage>
</organism>
<evidence type="ECO:0000313" key="2">
    <source>
        <dbReference type="Proteomes" id="UP000322245"/>
    </source>
</evidence>
<name>A0A5D3AMM8_9TREE</name>
<keyword evidence="2" id="KW-1185">Reference proteome</keyword>
<accession>A0A5D3AMM8</accession>
<dbReference type="AlphaFoldDB" id="A0A5D3AMM8"/>
<evidence type="ECO:0000313" key="1">
    <source>
        <dbReference type="EMBL" id="TYJ51250.1"/>
    </source>
</evidence>
<dbReference type="EMBL" id="NIDF01000308">
    <property type="protein sequence ID" value="TYJ51250.1"/>
    <property type="molecule type" value="Genomic_DNA"/>
</dbReference>
<proteinExistence type="predicted"/>
<dbReference type="Proteomes" id="UP000322245">
    <property type="component" value="Unassembled WGS sequence"/>
</dbReference>
<comment type="caution">
    <text evidence="1">The sequence shown here is derived from an EMBL/GenBank/DDBJ whole genome shotgun (WGS) entry which is preliminary data.</text>
</comment>